<evidence type="ECO:0000313" key="1">
    <source>
        <dbReference type="EMBL" id="QJA06385.1"/>
    </source>
</evidence>
<keyword evidence="2" id="KW-1185">Reference proteome</keyword>
<reference evidence="1 2" key="1">
    <citation type="submission" date="2019-08" db="EMBL/GenBank/DDBJ databases">
        <title>Complete genome sequence of Thermosulfurimonas marina SU872T, an anaerobic thermophilic chemolithoautotrophic bacterium isolated from a shallow marine hydrothermal vent.</title>
        <authorList>
            <person name="Allioux M."/>
            <person name="Jebbar M."/>
            <person name="Slobodkina G."/>
            <person name="Slobodkin A."/>
            <person name="Moalic Y."/>
            <person name="Frolova A."/>
            <person name="Shao Z."/>
            <person name="Alain K."/>
        </authorList>
    </citation>
    <scope>NUCLEOTIDE SEQUENCE [LARGE SCALE GENOMIC DNA]</scope>
    <source>
        <strain evidence="1 2">SU872</strain>
    </source>
</reference>
<dbReference type="EMBL" id="CP042909">
    <property type="protein sequence ID" value="QJA06385.1"/>
    <property type="molecule type" value="Genomic_DNA"/>
</dbReference>
<proteinExistence type="predicted"/>
<name>A0A6H1WT34_9BACT</name>
<protein>
    <submittedName>
        <fullName evidence="1">Uncharacterized protein</fullName>
    </submittedName>
</protein>
<gene>
    <name evidence="1" type="ORF">FVE67_06010</name>
</gene>
<organism evidence="1 2">
    <name type="scientific">Thermosulfurimonas marina</name>
    <dbReference type="NCBI Taxonomy" id="2047767"/>
    <lineage>
        <taxon>Bacteria</taxon>
        <taxon>Pseudomonadati</taxon>
        <taxon>Thermodesulfobacteriota</taxon>
        <taxon>Thermodesulfobacteria</taxon>
        <taxon>Thermodesulfobacteriales</taxon>
        <taxon>Thermodesulfobacteriaceae</taxon>
        <taxon>Thermosulfurimonas</taxon>
    </lineage>
</organism>
<dbReference type="AlphaFoldDB" id="A0A6H1WT34"/>
<dbReference type="Proteomes" id="UP000501253">
    <property type="component" value="Chromosome"/>
</dbReference>
<accession>A0A6H1WT34</accession>
<sequence>MKAEDLFLQGLAEVRKLFPRFQEILEREERMGQLLKALLEAIERSDEAYQDTGAAQLCATCATSGRGTCCVRDMELSVSRELLLINLLVGVKLPENRAFPRGCFFLGPEGCLLKVRPLLCRNFFCPWFRQRFSPENLAYLQEAMEEEARLLFQAEDRLRAHLLKIL</sequence>
<dbReference type="KEGG" id="tmai:FVE67_06010"/>
<dbReference type="RefSeq" id="WP_168719735.1">
    <property type="nucleotide sequence ID" value="NZ_CP042909.1"/>
</dbReference>
<evidence type="ECO:0000313" key="2">
    <source>
        <dbReference type="Proteomes" id="UP000501253"/>
    </source>
</evidence>